<evidence type="ECO:0000256" key="3">
    <source>
        <dbReference type="ARBA" id="ARBA00022723"/>
    </source>
</evidence>
<protein>
    <recommendedName>
        <fullName evidence="6 7">D,D-heptose 1,7-bisphosphate phosphatase</fullName>
        <ecNumber evidence="7">3.1.3.-</ecNumber>
    </recommendedName>
</protein>
<evidence type="ECO:0000256" key="2">
    <source>
        <dbReference type="ARBA" id="ARBA00022490"/>
    </source>
</evidence>
<sequence>MEHVDARAVLFDRDGTLVEDVPYNGDPLAVRPMEGAVAAVAAARAHGLAVGVVSNQSGVGRGLLTRDQLTAVNARVDEIFGAFDTWQICPHTPDDGCHCRKPEPGLVLAACAELGALPEETVVVGDIGGDVEAAERAGARSVLVPTPATRAEEVWRADNVADDLPTAMRLVLS</sequence>
<dbReference type="RefSeq" id="WP_377852660.1">
    <property type="nucleotide sequence ID" value="NZ_JBHLZU010000012.1"/>
</dbReference>
<dbReference type="PANTHER" id="PTHR42891:SF1">
    <property type="entry name" value="D-GLYCERO-BETA-D-MANNO-HEPTOSE-1,7-BISPHOSPHATE 7-PHOSPHATASE"/>
    <property type="match status" value="1"/>
</dbReference>
<keyword evidence="2 7" id="KW-0963">Cytoplasm</keyword>
<dbReference type="PIRSF" id="PIRSF004682">
    <property type="entry name" value="GmhB"/>
    <property type="match status" value="1"/>
</dbReference>
<dbReference type="EC" id="3.1.3.-" evidence="7"/>
<keyword evidence="5 7" id="KW-0119">Carbohydrate metabolism</keyword>
<evidence type="ECO:0000256" key="4">
    <source>
        <dbReference type="ARBA" id="ARBA00022801"/>
    </source>
</evidence>
<dbReference type="InterPro" id="IPR006439">
    <property type="entry name" value="HAD-SF_hydro_IA"/>
</dbReference>
<dbReference type="InterPro" id="IPR006549">
    <property type="entry name" value="HAD-SF_hydro_IIIA"/>
</dbReference>
<dbReference type="Proteomes" id="UP001589693">
    <property type="component" value="Unassembled WGS sequence"/>
</dbReference>
<reference evidence="8 9" key="1">
    <citation type="submission" date="2024-09" db="EMBL/GenBank/DDBJ databases">
        <authorList>
            <person name="Sun Q."/>
            <person name="Mori K."/>
        </authorList>
    </citation>
    <scope>NUCLEOTIDE SEQUENCE [LARGE SCALE GENOMIC DNA]</scope>
    <source>
        <strain evidence="8 9">TBRC 7907</strain>
    </source>
</reference>
<dbReference type="Gene3D" id="3.40.50.1000">
    <property type="entry name" value="HAD superfamily/HAD-like"/>
    <property type="match status" value="1"/>
</dbReference>
<name>A0ABV6A0B6_9PSEU</name>
<comment type="similarity">
    <text evidence="7">Belongs to the gmhB family.</text>
</comment>
<proteinExistence type="inferred from homology"/>
<keyword evidence="9" id="KW-1185">Reference proteome</keyword>
<dbReference type="NCBIfam" id="TIGR01662">
    <property type="entry name" value="HAD-SF-IIIA"/>
    <property type="match status" value="1"/>
</dbReference>
<evidence type="ECO:0000313" key="8">
    <source>
        <dbReference type="EMBL" id="MFB9905354.1"/>
    </source>
</evidence>
<dbReference type="InterPro" id="IPR006543">
    <property type="entry name" value="Histidinol-phos"/>
</dbReference>
<evidence type="ECO:0000256" key="6">
    <source>
        <dbReference type="ARBA" id="ARBA00031828"/>
    </source>
</evidence>
<dbReference type="EMBL" id="JBHLZU010000012">
    <property type="protein sequence ID" value="MFB9905354.1"/>
    <property type="molecule type" value="Genomic_DNA"/>
</dbReference>
<evidence type="ECO:0000256" key="7">
    <source>
        <dbReference type="PIRNR" id="PIRNR004682"/>
    </source>
</evidence>
<dbReference type="Pfam" id="PF13242">
    <property type="entry name" value="Hydrolase_like"/>
    <property type="match status" value="1"/>
</dbReference>
<accession>A0ABV6A0B6</accession>
<gene>
    <name evidence="8" type="ORF">ACFFQA_15575</name>
</gene>
<comment type="caution">
    <text evidence="8">The sequence shown here is derived from an EMBL/GenBank/DDBJ whole genome shotgun (WGS) entry which is preliminary data.</text>
</comment>
<dbReference type="NCBIfam" id="TIGR01656">
    <property type="entry name" value="Histidinol-ppas"/>
    <property type="match status" value="1"/>
</dbReference>
<dbReference type="InterPro" id="IPR023214">
    <property type="entry name" value="HAD_sf"/>
</dbReference>
<organism evidence="8 9">
    <name type="scientific">Allokutzneria oryzae</name>
    <dbReference type="NCBI Taxonomy" id="1378989"/>
    <lineage>
        <taxon>Bacteria</taxon>
        <taxon>Bacillati</taxon>
        <taxon>Actinomycetota</taxon>
        <taxon>Actinomycetes</taxon>
        <taxon>Pseudonocardiales</taxon>
        <taxon>Pseudonocardiaceae</taxon>
        <taxon>Allokutzneria</taxon>
    </lineage>
</organism>
<evidence type="ECO:0000313" key="9">
    <source>
        <dbReference type="Proteomes" id="UP001589693"/>
    </source>
</evidence>
<keyword evidence="4 7" id="KW-0378">Hydrolase</keyword>
<dbReference type="PANTHER" id="PTHR42891">
    <property type="entry name" value="D-GLYCERO-BETA-D-MANNO-HEPTOSE-1,7-BISPHOSPHATE 7-PHOSPHATASE"/>
    <property type="match status" value="1"/>
</dbReference>
<dbReference type="InterPro" id="IPR036412">
    <property type="entry name" value="HAD-like_sf"/>
</dbReference>
<dbReference type="NCBIfam" id="TIGR01549">
    <property type="entry name" value="HAD-SF-IA-v1"/>
    <property type="match status" value="1"/>
</dbReference>
<evidence type="ECO:0000256" key="1">
    <source>
        <dbReference type="ARBA" id="ARBA00004496"/>
    </source>
</evidence>
<keyword evidence="3" id="KW-0479">Metal-binding</keyword>
<comment type="subcellular location">
    <subcellularLocation>
        <location evidence="1 7">Cytoplasm</location>
    </subcellularLocation>
</comment>
<dbReference type="SUPFAM" id="SSF56784">
    <property type="entry name" value="HAD-like"/>
    <property type="match status" value="1"/>
</dbReference>
<evidence type="ECO:0000256" key="5">
    <source>
        <dbReference type="ARBA" id="ARBA00023277"/>
    </source>
</evidence>
<dbReference type="InterPro" id="IPR004446">
    <property type="entry name" value="Heptose_bisP_phosphatase"/>
</dbReference>